<evidence type="ECO:0000313" key="2">
    <source>
        <dbReference type="EMBL" id="GLB47190.1"/>
    </source>
</evidence>
<dbReference type="GO" id="GO:0006950">
    <property type="term" value="P:response to stress"/>
    <property type="evidence" value="ECO:0007669"/>
    <property type="project" value="UniProtKB-ARBA"/>
</dbReference>
<protein>
    <submittedName>
        <fullName evidence="2">Protein SprT</fullName>
    </submittedName>
</protein>
<dbReference type="NCBIfam" id="NF003339">
    <property type="entry name" value="PRK04351.1"/>
    <property type="match status" value="1"/>
</dbReference>
<dbReference type="SMART" id="SM00731">
    <property type="entry name" value="SprT"/>
    <property type="match status" value="1"/>
</dbReference>
<name>A0A9W6B2F5_9LACO</name>
<dbReference type="Gene3D" id="3.30.2010.10">
    <property type="entry name" value="Metalloproteases ('zincins'), catalytic domain"/>
    <property type="match status" value="1"/>
</dbReference>
<proteinExistence type="predicted"/>
<dbReference type="RefSeq" id="WP_286136649.1">
    <property type="nucleotide sequence ID" value="NZ_BRPL01000002.1"/>
</dbReference>
<dbReference type="EMBL" id="BRPL01000002">
    <property type="protein sequence ID" value="GLB47190.1"/>
    <property type="molecule type" value="Genomic_DNA"/>
</dbReference>
<organism evidence="2 3">
    <name type="scientific">Philodulcilactobacillus myokoensis</name>
    <dbReference type="NCBI Taxonomy" id="2929573"/>
    <lineage>
        <taxon>Bacteria</taxon>
        <taxon>Bacillati</taxon>
        <taxon>Bacillota</taxon>
        <taxon>Bacilli</taxon>
        <taxon>Lactobacillales</taxon>
        <taxon>Lactobacillaceae</taxon>
        <taxon>Philodulcilactobacillus</taxon>
    </lineage>
</organism>
<dbReference type="AlphaFoldDB" id="A0A9W6B2F5"/>
<accession>A0A9W6B2F5</accession>
<sequence>MSNLDLQQLVEKISLKYFQKPFKHRAYFNYRLKTTGGRYHLNDHNIDINPKMLNDFGYHILIGVIKHELCHYHLHLSGFNAKHSSPDFIHLLSVVGGSRYAPQPKINRRNLRYVCINCGQIYIRKRRINVRRYVCSRCHGHLKLINN</sequence>
<gene>
    <name evidence="2" type="ORF">WR164_11690</name>
</gene>
<dbReference type="Proteomes" id="UP001144204">
    <property type="component" value="Unassembled WGS sequence"/>
</dbReference>
<reference evidence="2" key="1">
    <citation type="submission" date="2022-07" db="EMBL/GenBank/DDBJ databases">
        <authorList>
            <person name="Kouya T."/>
            <person name="Ishiyama Y."/>
        </authorList>
    </citation>
    <scope>NUCLEOTIDE SEQUENCE</scope>
    <source>
        <strain evidence="2">WR16-4</strain>
    </source>
</reference>
<reference evidence="2" key="2">
    <citation type="journal article" date="2023" name="PLoS ONE">
        <title>Philodulcilactobacillus myokoensis gen. nov., sp. nov., a fructophilic, acidophilic, and agar-phobic lactic acid bacterium isolated from fermented vegetable extracts.</title>
        <authorList>
            <person name="Kouya T."/>
            <person name="Ishiyama Y."/>
            <person name="Ohashi S."/>
            <person name="Kumakubo R."/>
            <person name="Yamazaki T."/>
            <person name="Otaki T."/>
        </authorList>
    </citation>
    <scope>NUCLEOTIDE SEQUENCE</scope>
    <source>
        <strain evidence="2">WR16-4</strain>
    </source>
</reference>
<comment type="caution">
    <text evidence="2">The sequence shown here is derived from an EMBL/GenBank/DDBJ whole genome shotgun (WGS) entry which is preliminary data.</text>
</comment>
<evidence type="ECO:0000259" key="1">
    <source>
        <dbReference type="SMART" id="SM00731"/>
    </source>
</evidence>
<keyword evidence="3" id="KW-1185">Reference proteome</keyword>
<dbReference type="InterPro" id="IPR006640">
    <property type="entry name" value="SprT-like_domain"/>
</dbReference>
<evidence type="ECO:0000313" key="3">
    <source>
        <dbReference type="Proteomes" id="UP001144204"/>
    </source>
</evidence>
<feature type="domain" description="SprT-like" evidence="1">
    <location>
        <begin position="4"/>
        <end position="145"/>
    </location>
</feature>
<dbReference type="Pfam" id="PF10263">
    <property type="entry name" value="SprT-like"/>
    <property type="match status" value="1"/>
</dbReference>